<accession>Q1Q1Z4</accession>
<proteinExistence type="predicted"/>
<protein>
    <submittedName>
        <fullName evidence="1">Uncharacterized protein</fullName>
    </submittedName>
</protein>
<evidence type="ECO:0000313" key="1">
    <source>
        <dbReference type="EMBL" id="CAJ74035.1"/>
    </source>
</evidence>
<name>Q1Q1Z4_KUEST</name>
<reference evidence="2 3" key="3">
    <citation type="submission" date="2020-02" db="EMBL/GenBank/DDBJ databases">
        <title>Newly sequenced genome of strain CSTR1 showed variability in Candidatus Kuenenia stuttgartiensis genomes.</title>
        <authorList>
            <person name="Ding C."/>
            <person name="Adrian L."/>
        </authorList>
    </citation>
    <scope>NUCLEOTIDE SEQUENCE [LARGE SCALE GENOMIC DNA]</scope>
    <source>
        <strain evidence="2 3">CSTR1</strain>
    </source>
</reference>
<organism evidence="1">
    <name type="scientific">Kuenenia stuttgartiensis</name>
    <dbReference type="NCBI Taxonomy" id="174633"/>
    <lineage>
        <taxon>Bacteria</taxon>
        <taxon>Pseudomonadati</taxon>
        <taxon>Planctomycetota</taxon>
        <taxon>Candidatus Brocadiia</taxon>
        <taxon>Candidatus Brocadiales</taxon>
        <taxon>Candidatus Brocadiaceae</taxon>
        <taxon>Candidatus Kuenenia</taxon>
    </lineage>
</organism>
<dbReference type="Proteomes" id="UP000501926">
    <property type="component" value="Chromosome"/>
</dbReference>
<dbReference type="EMBL" id="CP049055">
    <property type="protein sequence ID" value="QII11066.1"/>
    <property type="molecule type" value="Genomic_DNA"/>
</dbReference>
<sequence length="52" mass="5845">MLRHGVNTIKDFSPEVNPMHFRFTWDNISGTLQRASLIGLIANQNVTISSSE</sequence>
<gene>
    <name evidence="2" type="ORF">KsCSTR_16870</name>
    <name evidence="1" type="ORF">kuste3275</name>
</gene>
<dbReference type="EMBL" id="CT573071">
    <property type="protein sequence ID" value="CAJ74035.1"/>
    <property type="molecule type" value="Genomic_DNA"/>
</dbReference>
<evidence type="ECO:0000313" key="3">
    <source>
        <dbReference type="Proteomes" id="UP000501926"/>
    </source>
</evidence>
<dbReference type="AlphaFoldDB" id="Q1Q1Z4"/>
<evidence type="ECO:0000313" key="2">
    <source>
        <dbReference type="EMBL" id="QII11066.1"/>
    </source>
</evidence>
<reference evidence="1" key="2">
    <citation type="submission" date="2006-01" db="EMBL/GenBank/DDBJ databases">
        <authorList>
            <person name="Genoscope"/>
        </authorList>
    </citation>
    <scope>NUCLEOTIDE SEQUENCE</scope>
</reference>
<reference evidence="1" key="1">
    <citation type="journal article" date="2006" name="Nature">
        <title>Deciphering the evolution and metabolism of an anammox bacterium from a community genome.</title>
        <authorList>
            <person name="Strous M."/>
            <person name="Pelletier E."/>
            <person name="Mangenot S."/>
            <person name="Rattei T."/>
            <person name="Lehner A."/>
            <person name="Taylor M.W."/>
            <person name="Horn M."/>
            <person name="Daims H."/>
            <person name="Bartol-Mavel D."/>
            <person name="Wincker P."/>
            <person name="Barbe V."/>
            <person name="Fonknechten N."/>
            <person name="Vallenet D."/>
            <person name="Segurens B."/>
            <person name="Schenowitz-Truong C."/>
            <person name="Medigue C."/>
            <person name="Collingro A."/>
            <person name="Snel B."/>
            <person name="Dutilh B.E."/>
            <person name="OpDenCamp H.J.M."/>
            <person name="vanDerDrift C."/>
            <person name="Cirpus I."/>
            <person name="vanDePas-Schoonen K.T."/>
            <person name="Harhangi H.R."/>
            <person name="vanNiftrik L."/>
            <person name="Schmid M."/>
            <person name="Keltjens J."/>
            <person name="vanDeVossenberg J."/>
            <person name="Kartal B."/>
            <person name="Meier H."/>
            <person name="Frishman D."/>
            <person name="Huynen M.A."/>
            <person name="Mewes H."/>
            <person name="Weissenbach J."/>
            <person name="Jetten M.S.M."/>
            <person name="Wagner M."/>
            <person name="LePaslier D."/>
        </authorList>
    </citation>
    <scope>NUCLEOTIDE SEQUENCE</scope>
</reference>